<keyword evidence="1" id="KW-0472">Membrane</keyword>
<comment type="caution">
    <text evidence="2">The sequence shown here is derived from an EMBL/GenBank/DDBJ whole genome shotgun (WGS) entry which is preliminary data.</text>
</comment>
<feature type="transmembrane region" description="Helical" evidence="1">
    <location>
        <begin position="17"/>
        <end position="36"/>
    </location>
</feature>
<accession>A0A4Q7J255</accession>
<evidence type="ECO:0000313" key="2">
    <source>
        <dbReference type="EMBL" id="RZQ61510.1"/>
    </source>
</evidence>
<proteinExistence type="predicted"/>
<keyword evidence="1" id="KW-0812">Transmembrane</keyword>
<keyword evidence="1" id="KW-1133">Transmembrane helix</keyword>
<protein>
    <submittedName>
        <fullName evidence="2">Uncharacterized protein</fullName>
    </submittedName>
</protein>
<evidence type="ECO:0000313" key="3">
    <source>
        <dbReference type="Proteomes" id="UP000292003"/>
    </source>
</evidence>
<gene>
    <name evidence="2" type="ORF">EWH70_24405</name>
</gene>
<sequence>MDAPPPPPADGQGGANIAQSVAAFAGIYLGVIPLIFKLTGATTTELLLTLRLPDPWALVMAIVATVVSAAAFVALSVRRH</sequence>
<dbReference type="AlphaFoldDB" id="A0A4Q7J255"/>
<feature type="transmembrane region" description="Helical" evidence="1">
    <location>
        <begin position="56"/>
        <end position="77"/>
    </location>
</feature>
<name>A0A4Q7J255_9PSEU</name>
<dbReference type="Proteomes" id="UP000292003">
    <property type="component" value="Unassembled WGS sequence"/>
</dbReference>
<dbReference type="RefSeq" id="WP_130477813.1">
    <property type="nucleotide sequence ID" value="NZ_SFCC01000012.1"/>
</dbReference>
<evidence type="ECO:0000256" key="1">
    <source>
        <dbReference type="SAM" id="Phobius"/>
    </source>
</evidence>
<reference evidence="2 3" key="1">
    <citation type="submission" date="2019-02" db="EMBL/GenBank/DDBJ databases">
        <title>Draft genome sequence of Amycolatopsis sp. 8-3EHSu isolated from roots of Suaeda maritima.</title>
        <authorList>
            <person name="Duangmal K."/>
            <person name="Chantavorakit T."/>
        </authorList>
    </citation>
    <scope>NUCLEOTIDE SEQUENCE [LARGE SCALE GENOMIC DNA]</scope>
    <source>
        <strain evidence="2 3">8-3EHSu</strain>
    </source>
</reference>
<dbReference type="EMBL" id="SFCC01000012">
    <property type="protein sequence ID" value="RZQ61510.1"/>
    <property type="molecule type" value="Genomic_DNA"/>
</dbReference>
<keyword evidence="3" id="KW-1185">Reference proteome</keyword>
<organism evidence="2 3">
    <name type="scientific">Amycolatopsis suaedae</name>
    <dbReference type="NCBI Taxonomy" id="2510978"/>
    <lineage>
        <taxon>Bacteria</taxon>
        <taxon>Bacillati</taxon>
        <taxon>Actinomycetota</taxon>
        <taxon>Actinomycetes</taxon>
        <taxon>Pseudonocardiales</taxon>
        <taxon>Pseudonocardiaceae</taxon>
        <taxon>Amycolatopsis</taxon>
    </lineage>
</organism>